<accession>A0A6H2ELP6</accession>
<sequence>MQRNKSLTRTISFPDTSYEYLAHELQAATALASPEIQEAVPALVRALRPAVKQMQSQILLNLIEELQDAGIAHGLYVKTASDGLELAFEEPVALPDNDENLVRITLRIPETTRDAITAEISDSALSMNSWIVAATREKLARRHVSTNMSRRITGWSM</sequence>
<name>A0A6H2ELP6_9ACTO</name>
<dbReference type="Gene3D" id="1.10.1220.10">
    <property type="entry name" value="Met repressor-like"/>
    <property type="match status" value="1"/>
</dbReference>
<evidence type="ECO:0000313" key="1">
    <source>
        <dbReference type="EMBL" id="QJC21991.1"/>
    </source>
</evidence>
<dbReference type="KEGG" id="arca:HC352_05405"/>
<proteinExistence type="predicted"/>
<dbReference type="InterPro" id="IPR013321">
    <property type="entry name" value="Arc_rbn_hlx_hlx"/>
</dbReference>
<dbReference type="RefSeq" id="WP_168917925.1">
    <property type="nucleotide sequence ID" value="NZ_CP050804.1"/>
</dbReference>
<evidence type="ECO:0000313" key="2">
    <source>
        <dbReference type="Proteomes" id="UP000502298"/>
    </source>
</evidence>
<dbReference type="SUPFAM" id="SSF47598">
    <property type="entry name" value="Ribbon-helix-helix"/>
    <property type="match status" value="1"/>
</dbReference>
<dbReference type="Proteomes" id="UP000502298">
    <property type="component" value="Chromosome"/>
</dbReference>
<protein>
    <submittedName>
        <fullName evidence="1">Uncharacterized protein</fullName>
    </submittedName>
</protein>
<dbReference type="AlphaFoldDB" id="A0A6H2ELP6"/>
<dbReference type="EMBL" id="CP050804">
    <property type="protein sequence ID" value="QJC21991.1"/>
    <property type="molecule type" value="Genomic_DNA"/>
</dbReference>
<dbReference type="GO" id="GO:0006355">
    <property type="term" value="P:regulation of DNA-templated transcription"/>
    <property type="evidence" value="ECO:0007669"/>
    <property type="project" value="InterPro"/>
</dbReference>
<dbReference type="InterPro" id="IPR010985">
    <property type="entry name" value="Ribbon_hlx_hlx"/>
</dbReference>
<reference evidence="1 2" key="1">
    <citation type="submission" date="2020-03" db="EMBL/GenBank/DDBJ databases">
        <title>Complete genome of Arcanobacterium buesumensis sp. nov. strain 2701.</title>
        <authorList>
            <person name="Borowiak M."/>
            <person name="Alssahen M."/>
            <person name="Laemmler C."/>
            <person name="Malorny B."/>
            <person name="Hassan A."/>
            <person name="Prenger-Berninghoff E."/>
            <person name="Ploetz M."/>
            <person name="Abdulmawjood A."/>
        </authorList>
    </citation>
    <scope>NUCLEOTIDE SEQUENCE [LARGE SCALE GENOMIC DNA]</scope>
    <source>
        <strain evidence="1 2">2701</strain>
    </source>
</reference>
<organism evidence="1 2">
    <name type="scientific">Arcanobacterium buesumense</name>
    <dbReference type="NCBI Taxonomy" id="2722751"/>
    <lineage>
        <taxon>Bacteria</taxon>
        <taxon>Bacillati</taxon>
        <taxon>Actinomycetota</taxon>
        <taxon>Actinomycetes</taxon>
        <taxon>Actinomycetales</taxon>
        <taxon>Actinomycetaceae</taxon>
        <taxon>Arcanobacterium</taxon>
    </lineage>
</organism>
<gene>
    <name evidence="1" type="ORF">HC352_05405</name>
</gene>
<keyword evidence="2" id="KW-1185">Reference proteome</keyword>